<evidence type="ECO:0000313" key="8">
    <source>
        <dbReference type="EMBL" id="KAG6520734.1"/>
    </source>
</evidence>
<evidence type="ECO:0000256" key="3">
    <source>
        <dbReference type="ARBA" id="ARBA00022741"/>
    </source>
</evidence>
<evidence type="ECO:0000313" key="9">
    <source>
        <dbReference type="Proteomes" id="UP000734854"/>
    </source>
</evidence>
<accession>A0A8J5H5K3</accession>
<evidence type="ECO:0000256" key="4">
    <source>
        <dbReference type="ARBA" id="ARBA00022777"/>
    </source>
</evidence>
<dbReference type="InterPro" id="IPR000719">
    <property type="entry name" value="Prot_kinase_dom"/>
</dbReference>
<keyword evidence="5" id="KW-0067">ATP-binding</keyword>
<organism evidence="8 9">
    <name type="scientific">Zingiber officinale</name>
    <name type="common">Ginger</name>
    <name type="synonym">Amomum zingiber</name>
    <dbReference type="NCBI Taxonomy" id="94328"/>
    <lineage>
        <taxon>Eukaryota</taxon>
        <taxon>Viridiplantae</taxon>
        <taxon>Streptophyta</taxon>
        <taxon>Embryophyta</taxon>
        <taxon>Tracheophyta</taxon>
        <taxon>Spermatophyta</taxon>
        <taxon>Magnoliopsida</taxon>
        <taxon>Liliopsida</taxon>
        <taxon>Zingiberales</taxon>
        <taxon>Zingiberaceae</taxon>
        <taxon>Zingiber</taxon>
    </lineage>
</organism>
<keyword evidence="3" id="KW-0547">Nucleotide-binding</keyword>
<dbReference type="SUPFAM" id="SSF56112">
    <property type="entry name" value="Protein kinase-like (PK-like)"/>
    <property type="match status" value="1"/>
</dbReference>
<dbReference type="AlphaFoldDB" id="A0A8J5H5K3"/>
<dbReference type="Proteomes" id="UP000734854">
    <property type="component" value="Unassembled WGS sequence"/>
</dbReference>
<proteinExistence type="predicted"/>
<feature type="compositionally biased region" description="Polar residues" evidence="6">
    <location>
        <begin position="220"/>
        <end position="229"/>
    </location>
</feature>
<dbReference type="SMART" id="SM00220">
    <property type="entry name" value="S_TKc"/>
    <property type="match status" value="1"/>
</dbReference>
<dbReference type="GO" id="GO:0004674">
    <property type="term" value="F:protein serine/threonine kinase activity"/>
    <property type="evidence" value="ECO:0007669"/>
    <property type="project" value="UniProtKB-KW"/>
</dbReference>
<evidence type="ECO:0000256" key="5">
    <source>
        <dbReference type="ARBA" id="ARBA00022840"/>
    </source>
</evidence>
<keyword evidence="1" id="KW-0723">Serine/threonine-protein kinase</keyword>
<dbReference type="PANTHER" id="PTHR24349">
    <property type="entry name" value="SERINE/THREONINE-PROTEIN KINASE"/>
    <property type="match status" value="1"/>
</dbReference>
<feature type="region of interest" description="Disordered" evidence="6">
    <location>
        <begin position="201"/>
        <end position="233"/>
    </location>
</feature>
<keyword evidence="4" id="KW-0418">Kinase</keyword>
<feature type="domain" description="Protein kinase" evidence="7">
    <location>
        <begin position="29"/>
        <end position="207"/>
    </location>
</feature>
<dbReference type="InterPro" id="IPR050205">
    <property type="entry name" value="CDPK_Ser/Thr_kinases"/>
</dbReference>
<protein>
    <recommendedName>
        <fullName evidence="7">Protein kinase domain-containing protein</fullName>
    </recommendedName>
</protein>
<dbReference type="EMBL" id="JACMSC010000005">
    <property type="protein sequence ID" value="KAG6520734.1"/>
    <property type="molecule type" value="Genomic_DNA"/>
</dbReference>
<evidence type="ECO:0000259" key="7">
    <source>
        <dbReference type="SMART" id="SM00220"/>
    </source>
</evidence>
<gene>
    <name evidence="8" type="ORF">ZIOFF_017794</name>
</gene>
<dbReference type="InterPro" id="IPR011009">
    <property type="entry name" value="Kinase-like_dom_sf"/>
</dbReference>
<dbReference type="Gene3D" id="1.10.510.10">
    <property type="entry name" value="Transferase(Phosphotransferase) domain 1"/>
    <property type="match status" value="1"/>
</dbReference>
<sequence>MRRSLSWRRQLGASLELFPIASPVCLLPVLHVRRSVPSRLWSAPMLSSTGCFRFSSAIWHFGAGVDLLGFQDLCASIFEIEVMARLSGHRNVVDLKAAYSRHLEKHGHYSEHEAAVLFRLLMEVVMYCHVRELSTGHTLSGTVGSPFYIAPETKSRIFESVRSVELQFPSDPWQSVSDSAKDLIRRMLCRYPSQRLTAKQVLDSSQSRKHKEHKEVESTRVISSNSKSGIHSRRNHTIGLGELDQLDLVISDRVGHSLGIT</sequence>
<evidence type="ECO:0000256" key="6">
    <source>
        <dbReference type="SAM" id="MobiDB-lite"/>
    </source>
</evidence>
<keyword evidence="2" id="KW-0808">Transferase</keyword>
<keyword evidence="9" id="KW-1185">Reference proteome</keyword>
<evidence type="ECO:0000256" key="1">
    <source>
        <dbReference type="ARBA" id="ARBA00022527"/>
    </source>
</evidence>
<name>A0A8J5H5K3_ZINOF</name>
<evidence type="ECO:0000256" key="2">
    <source>
        <dbReference type="ARBA" id="ARBA00022679"/>
    </source>
</evidence>
<reference evidence="8 9" key="1">
    <citation type="submission" date="2020-08" db="EMBL/GenBank/DDBJ databases">
        <title>Plant Genome Project.</title>
        <authorList>
            <person name="Zhang R.-G."/>
        </authorList>
    </citation>
    <scope>NUCLEOTIDE SEQUENCE [LARGE SCALE GENOMIC DNA]</scope>
    <source>
        <tissue evidence="8">Rhizome</tissue>
    </source>
</reference>
<dbReference type="GO" id="GO:0005524">
    <property type="term" value="F:ATP binding"/>
    <property type="evidence" value="ECO:0007669"/>
    <property type="project" value="UniProtKB-KW"/>
</dbReference>
<comment type="caution">
    <text evidence="8">The sequence shown here is derived from an EMBL/GenBank/DDBJ whole genome shotgun (WGS) entry which is preliminary data.</text>
</comment>